<evidence type="ECO:0000313" key="2">
    <source>
        <dbReference type="Proteomes" id="UP000194003"/>
    </source>
</evidence>
<dbReference type="InterPro" id="IPR021770">
    <property type="entry name" value="DUF3335"/>
</dbReference>
<keyword evidence="1" id="KW-0808">Transferase</keyword>
<dbReference type="AlphaFoldDB" id="A0A1Y2K660"/>
<accession>A0A1Y2K660</accession>
<keyword evidence="2" id="KW-1185">Reference proteome</keyword>
<dbReference type="EMBL" id="LVJN01000018">
    <property type="protein sequence ID" value="OSM04838.1"/>
    <property type="molecule type" value="Genomic_DNA"/>
</dbReference>
<evidence type="ECO:0000313" key="1">
    <source>
        <dbReference type="EMBL" id="OSM04838.1"/>
    </source>
</evidence>
<name>A0A1Y2K660_9PROT</name>
<dbReference type="Proteomes" id="UP000194003">
    <property type="component" value="Unassembled WGS sequence"/>
</dbReference>
<dbReference type="Pfam" id="PF11814">
    <property type="entry name" value="DUF3335"/>
    <property type="match status" value="1"/>
</dbReference>
<reference evidence="1 2" key="1">
    <citation type="journal article" date="2016" name="BMC Genomics">
        <title>Combined genomic and structural analyses of a cultured magnetotactic bacterium reveals its niche adaptation to a dynamic environment.</title>
        <authorList>
            <person name="Araujo A.C."/>
            <person name="Morillo V."/>
            <person name="Cypriano J."/>
            <person name="Teixeira L.C."/>
            <person name="Leao P."/>
            <person name="Lyra S."/>
            <person name="Almeida L.G."/>
            <person name="Bazylinski D.A."/>
            <person name="Vasconcellos A.T."/>
            <person name="Abreu F."/>
            <person name="Lins U."/>
        </authorList>
    </citation>
    <scope>NUCLEOTIDE SEQUENCE [LARGE SCALE GENOMIC DNA]</scope>
    <source>
        <strain evidence="1 2">IT-1</strain>
    </source>
</reference>
<gene>
    <name evidence="1" type="ORF">MAIT1_02934</name>
</gene>
<protein>
    <submittedName>
        <fullName evidence="1">Putative GCN5-related N-acetyltransferase</fullName>
    </submittedName>
</protein>
<dbReference type="GO" id="GO:0016740">
    <property type="term" value="F:transferase activity"/>
    <property type="evidence" value="ECO:0007669"/>
    <property type="project" value="UniProtKB-KW"/>
</dbReference>
<organism evidence="1 2">
    <name type="scientific">Magnetofaba australis IT-1</name>
    <dbReference type="NCBI Taxonomy" id="1434232"/>
    <lineage>
        <taxon>Bacteria</taxon>
        <taxon>Pseudomonadati</taxon>
        <taxon>Pseudomonadota</taxon>
        <taxon>Magnetococcia</taxon>
        <taxon>Magnetococcales</taxon>
        <taxon>Magnetococcaceae</taxon>
        <taxon>Magnetofaba</taxon>
    </lineage>
</organism>
<sequence length="196" mass="21144">MMAMGGFDVGMSLDRALELRLWREATTIYMTSGHGGCGPHGLAVAALARGFEARVRAVGGGAEGLFADSVRDADKKAVIRLVEESFLAELAQAGASVDDAPLTVEELEAALRAGWAGLVLVSAYRLSGGKAPHWVTLAAIDERYVYVHEPDMDPAHSLTATDCMGIPIPREDFARMMRYGRARQQAALFLRPRRSV</sequence>
<dbReference type="STRING" id="1434232.MAIT1_02934"/>
<proteinExistence type="predicted"/>
<comment type="caution">
    <text evidence="1">The sequence shown here is derived from an EMBL/GenBank/DDBJ whole genome shotgun (WGS) entry which is preliminary data.</text>
</comment>